<proteinExistence type="predicted"/>
<feature type="domain" description="A-factor biosynthesis hotdog" evidence="1">
    <location>
        <begin position="192"/>
        <end position="314"/>
    </location>
</feature>
<protein>
    <submittedName>
        <fullName evidence="2">ScbA/BarX family gamma-butyrolactone biosynthesis protein</fullName>
    </submittedName>
</protein>
<evidence type="ECO:0000313" key="3">
    <source>
        <dbReference type="Proteomes" id="UP001596154"/>
    </source>
</evidence>
<dbReference type="InterPro" id="IPR047757">
    <property type="entry name" value="AfsA-like"/>
</dbReference>
<keyword evidence="3" id="KW-1185">Reference proteome</keyword>
<comment type="caution">
    <text evidence="2">The sequence shown here is derived from an EMBL/GenBank/DDBJ whole genome shotgun (WGS) entry which is preliminary data.</text>
</comment>
<sequence>MAPGTTRRIVDLSFPAPDPKRYAGKVDLTEVLVTDWHPEGEHTDAVTVRWPCRHAFYTPGPHPDYGLLLFAESVRQSLAVTCHLGLGVPMGHRMGWETLTSTVRPDAMSIGTEPATVDLTIHHEDVERRKSGLVRLTARVRATRDGMPLGTAEVRYTAYPPALYDRLRGPYADAREAFARSLPPGPAIDPALVGRTDPRDVVLTADPADPAQGATGAPRRWLLRTDTTHPVLFDHPHDHVPGMVLLEAVSQAARAAAPRDTVPIAFDTSFHRYVEFDLPCAIVADEPEVDEWGRRRQRVDGLQDGRTVFTAVVTSVDRGDQSAVRARQYQIVA</sequence>
<dbReference type="NCBIfam" id="NF041195">
    <property type="entry name" value="ScbA_BarX_GamBu"/>
    <property type="match status" value="1"/>
</dbReference>
<reference evidence="3" key="1">
    <citation type="journal article" date="2019" name="Int. J. Syst. Evol. Microbiol.">
        <title>The Global Catalogue of Microorganisms (GCM) 10K type strain sequencing project: providing services to taxonomists for standard genome sequencing and annotation.</title>
        <authorList>
            <consortium name="The Broad Institute Genomics Platform"/>
            <consortium name="The Broad Institute Genome Sequencing Center for Infectious Disease"/>
            <person name="Wu L."/>
            <person name="Ma J."/>
        </authorList>
    </citation>
    <scope>NUCLEOTIDE SEQUENCE [LARGE SCALE GENOMIC DNA]</scope>
    <source>
        <strain evidence="3">CGMCC 4.7248</strain>
    </source>
</reference>
<evidence type="ECO:0000259" key="1">
    <source>
        <dbReference type="Pfam" id="PF03756"/>
    </source>
</evidence>
<name>A0ABW0URS7_9ACTN</name>
<feature type="domain" description="A-factor biosynthesis hotdog" evidence="1">
    <location>
        <begin position="24"/>
        <end position="157"/>
    </location>
</feature>
<dbReference type="Proteomes" id="UP001596154">
    <property type="component" value="Unassembled WGS sequence"/>
</dbReference>
<accession>A0ABW0URS7</accession>
<organism evidence="2 3">
    <name type="scientific">Streptomyces bullii</name>
    <dbReference type="NCBI Taxonomy" id="349910"/>
    <lineage>
        <taxon>Bacteria</taxon>
        <taxon>Bacillati</taxon>
        <taxon>Actinomycetota</taxon>
        <taxon>Actinomycetes</taxon>
        <taxon>Kitasatosporales</taxon>
        <taxon>Streptomycetaceae</taxon>
        <taxon>Streptomyces</taxon>
    </lineage>
</organism>
<dbReference type="InterPro" id="IPR005509">
    <property type="entry name" value="AfsA_hotdog_dom"/>
</dbReference>
<evidence type="ECO:0000313" key="2">
    <source>
        <dbReference type="EMBL" id="MFC5635947.1"/>
    </source>
</evidence>
<dbReference type="EMBL" id="JBHSNY010000006">
    <property type="protein sequence ID" value="MFC5635947.1"/>
    <property type="molecule type" value="Genomic_DNA"/>
</dbReference>
<dbReference type="Pfam" id="PF03756">
    <property type="entry name" value="AfsA"/>
    <property type="match status" value="2"/>
</dbReference>
<gene>
    <name evidence="2" type="ORF">ACFPZJ_19535</name>
</gene>
<dbReference type="RefSeq" id="WP_381022996.1">
    <property type="nucleotide sequence ID" value="NZ_JBHSNY010000006.1"/>
</dbReference>